<evidence type="ECO:0000313" key="1">
    <source>
        <dbReference type="EMBL" id="KMS96258.1"/>
    </source>
</evidence>
<dbReference type="Proteomes" id="UP000035740">
    <property type="component" value="Unassembled WGS sequence"/>
</dbReference>
<dbReference type="EMBL" id="KQ090397">
    <property type="protein sequence ID" value="KMS96258.1"/>
    <property type="molecule type" value="Genomic_DNA"/>
</dbReference>
<accession>A0A0J8B8F7</accession>
<dbReference type="Gramene" id="KMS96258">
    <property type="protein sequence ID" value="KMS96258"/>
    <property type="gene ID" value="BVRB_000650"/>
</dbReference>
<gene>
    <name evidence="1" type="ORF">BVRB_000650</name>
</gene>
<proteinExistence type="predicted"/>
<evidence type="ECO:0000313" key="2">
    <source>
        <dbReference type="Proteomes" id="UP000035740"/>
    </source>
</evidence>
<dbReference type="AlphaFoldDB" id="A0A0J8B8F7"/>
<reference evidence="1 2" key="1">
    <citation type="journal article" date="2014" name="Nature">
        <title>The genome of the recently domesticated crop plant sugar beet (Beta vulgaris).</title>
        <authorList>
            <person name="Dohm J.C."/>
            <person name="Minoche A.E."/>
            <person name="Holtgrawe D."/>
            <person name="Capella-Gutierrez S."/>
            <person name="Zakrzewski F."/>
            <person name="Tafer H."/>
            <person name="Rupp O."/>
            <person name="Sorensen T.R."/>
            <person name="Stracke R."/>
            <person name="Reinhardt R."/>
            <person name="Goesmann A."/>
            <person name="Kraft T."/>
            <person name="Schulz B."/>
            <person name="Stadler P.F."/>
            <person name="Schmidt T."/>
            <person name="Gabaldon T."/>
            <person name="Lehrach H."/>
            <person name="Weisshaar B."/>
            <person name="Himmelbauer H."/>
        </authorList>
    </citation>
    <scope>NUCLEOTIDE SEQUENCE [LARGE SCALE GENOMIC DNA]</scope>
    <source>
        <tissue evidence="1">Taproot</tissue>
    </source>
</reference>
<name>A0A0J8B8F7_BETVV</name>
<sequence length="94" mass="9944">MCMTTLKGPLGDFLNNAPNTVVQVGQSTVELAAEAFDEVTKAGGTVVRGVEKATGAVIFAVVTGAETIAHEVEYFVIHTIGDPVVREIQLRKLC</sequence>
<keyword evidence="2" id="KW-1185">Reference proteome</keyword>
<protein>
    <submittedName>
        <fullName evidence="1">Uncharacterized protein</fullName>
    </submittedName>
</protein>
<organism evidence="1 2">
    <name type="scientific">Beta vulgaris subsp. vulgaris</name>
    <name type="common">Beet</name>
    <dbReference type="NCBI Taxonomy" id="3555"/>
    <lineage>
        <taxon>Eukaryota</taxon>
        <taxon>Viridiplantae</taxon>
        <taxon>Streptophyta</taxon>
        <taxon>Embryophyta</taxon>
        <taxon>Tracheophyta</taxon>
        <taxon>Spermatophyta</taxon>
        <taxon>Magnoliopsida</taxon>
        <taxon>eudicotyledons</taxon>
        <taxon>Gunneridae</taxon>
        <taxon>Pentapetalae</taxon>
        <taxon>Caryophyllales</taxon>
        <taxon>Chenopodiaceae</taxon>
        <taxon>Betoideae</taxon>
        <taxon>Beta</taxon>
    </lineage>
</organism>